<feature type="domain" description="Aminotransferase class I/classII large" evidence="14">
    <location>
        <begin position="13"/>
        <end position="127"/>
    </location>
</feature>
<keyword evidence="8 12" id="KW-0663">Pyridoxal phosphate</keyword>
<evidence type="ECO:0000256" key="13">
    <source>
        <dbReference type="SAM" id="Phobius"/>
    </source>
</evidence>
<dbReference type="Gene3D" id="3.90.1150.10">
    <property type="entry name" value="Aspartate Aminotransferase, domain 1"/>
    <property type="match status" value="1"/>
</dbReference>
<evidence type="ECO:0000256" key="9">
    <source>
        <dbReference type="ARBA" id="ARBA00032610"/>
    </source>
</evidence>
<evidence type="ECO:0000256" key="8">
    <source>
        <dbReference type="ARBA" id="ARBA00022898"/>
    </source>
</evidence>
<evidence type="ECO:0000256" key="5">
    <source>
        <dbReference type="ARBA" id="ARBA00013187"/>
    </source>
</evidence>
<comment type="pathway">
    <text evidence="2">Cofactor biosynthesis; biotin biosynthesis.</text>
</comment>
<keyword evidence="6" id="KW-0808">Transferase</keyword>
<dbReference type="Gene3D" id="3.40.640.10">
    <property type="entry name" value="Type I PLP-dependent aspartate aminotransferase-like (Major domain)"/>
    <property type="match status" value="1"/>
</dbReference>
<keyword evidence="15" id="KW-0032">Aminotransferase</keyword>
<gene>
    <name evidence="15" type="ORF">RJJ65_39285</name>
</gene>
<comment type="catalytic activity">
    <reaction evidence="11">
        <text>6-carboxyhexanoyl-[ACP] + L-alanine + H(+) = (8S)-8-amino-7-oxononanoate + holo-[ACP] + CO2</text>
        <dbReference type="Rhea" id="RHEA:42288"/>
        <dbReference type="Rhea" id="RHEA-COMP:9685"/>
        <dbReference type="Rhea" id="RHEA-COMP:9955"/>
        <dbReference type="ChEBI" id="CHEBI:15378"/>
        <dbReference type="ChEBI" id="CHEBI:16526"/>
        <dbReference type="ChEBI" id="CHEBI:57972"/>
        <dbReference type="ChEBI" id="CHEBI:64479"/>
        <dbReference type="ChEBI" id="CHEBI:78846"/>
        <dbReference type="ChEBI" id="CHEBI:149468"/>
        <dbReference type="EC" id="2.3.1.47"/>
    </reaction>
</comment>
<keyword evidence="13" id="KW-0472">Membrane</keyword>
<evidence type="ECO:0000256" key="6">
    <source>
        <dbReference type="ARBA" id="ARBA00022679"/>
    </source>
</evidence>
<evidence type="ECO:0000259" key="14">
    <source>
        <dbReference type="Pfam" id="PF00155"/>
    </source>
</evidence>
<sequence>AHGFGVRHFSYSPLPNVDIYMATLGKAVGTFGAFVAGSELLINYLKSRARTFIFTTATPPLIAASTLAALDVIEQESWRQIKLQQHIHRLRTALTEQGWNLLPSQSAIQPIIIGSAEDTLKLSQQLL</sequence>
<dbReference type="GO" id="GO:0009102">
    <property type="term" value="P:biotin biosynthetic process"/>
    <property type="evidence" value="ECO:0007669"/>
    <property type="project" value="UniProtKB-KW"/>
</dbReference>
<evidence type="ECO:0000256" key="2">
    <source>
        <dbReference type="ARBA" id="ARBA00004746"/>
    </source>
</evidence>
<protein>
    <recommendedName>
        <fullName evidence="5">8-amino-7-oxononanoate synthase</fullName>
        <ecNumber evidence="5">2.3.1.47</ecNumber>
    </recommendedName>
    <alternativeName>
        <fullName evidence="9">7-keto-8-amino-pelargonic acid synthase</fullName>
    </alternativeName>
    <alternativeName>
        <fullName evidence="10">8-amino-7-ketopelargonate synthase</fullName>
    </alternativeName>
</protein>
<dbReference type="InterPro" id="IPR004839">
    <property type="entry name" value="Aminotransferase_I/II_large"/>
</dbReference>
<dbReference type="GO" id="GO:0030170">
    <property type="term" value="F:pyridoxal phosphate binding"/>
    <property type="evidence" value="ECO:0007669"/>
    <property type="project" value="InterPro"/>
</dbReference>
<dbReference type="InterPro" id="IPR050087">
    <property type="entry name" value="AON_synthase_class-II"/>
</dbReference>
<feature type="transmembrane region" description="Helical" evidence="13">
    <location>
        <begin position="19"/>
        <end position="42"/>
    </location>
</feature>
<dbReference type="Pfam" id="PF00155">
    <property type="entry name" value="Aminotran_1_2"/>
    <property type="match status" value="1"/>
</dbReference>
<feature type="non-terminal residue" evidence="15">
    <location>
        <position position="127"/>
    </location>
</feature>
<dbReference type="InterPro" id="IPR015424">
    <property type="entry name" value="PyrdxlP-dep_Trfase"/>
</dbReference>
<comment type="cofactor">
    <cofactor evidence="1 12">
        <name>pyridoxal 5'-phosphate</name>
        <dbReference type="ChEBI" id="CHEBI:597326"/>
    </cofactor>
</comment>
<dbReference type="SUPFAM" id="SSF53383">
    <property type="entry name" value="PLP-dependent transferases"/>
    <property type="match status" value="1"/>
</dbReference>
<dbReference type="InterPro" id="IPR001917">
    <property type="entry name" value="Aminotrans_II_pyridoxalP_BS"/>
</dbReference>
<dbReference type="PANTHER" id="PTHR13693:SF100">
    <property type="entry name" value="8-AMINO-7-OXONONANOATE SYNTHASE"/>
    <property type="match status" value="1"/>
</dbReference>
<dbReference type="Proteomes" id="UP001268610">
    <property type="component" value="Unassembled WGS sequence"/>
</dbReference>
<evidence type="ECO:0000256" key="10">
    <source>
        <dbReference type="ARBA" id="ARBA00033381"/>
    </source>
</evidence>
<reference evidence="15" key="1">
    <citation type="submission" date="2023-04" db="EMBL/GenBank/DDBJ databases">
        <title>Genomic characterization of faba bean (Vicia faba) microsymbionts in Mexican soils.</title>
        <authorList>
            <person name="Rivera Orduna F.N."/>
            <person name="Guevara-Luna J."/>
            <person name="Yan J."/>
            <person name="Arroyo-Herrera I."/>
            <person name="Li Y."/>
            <person name="Vasquez-Murrieta M.S."/>
            <person name="Wang E.T."/>
        </authorList>
    </citation>
    <scope>NUCLEOTIDE SEQUENCE</scope>
    <source>
        <strain evidence="15">CH26</strain>
    </source>
</reference>
<evidence type="ECO:0000256" key="11">
    <source>
        <dbReference type="ARBA" id="ARBA00047715"/>
    </source>
</evidence>
<evidence type="ECO:0000313" key="15">
    <source>
        <dbReference type="EMBL" id="MDR9778590.1"/>
    </source>
</evidence>
<dbReference type="EMBL" id="JAVLSF010000978">
    <property type="protein sequence ID" value="MDR9778590.1"/>
    <property type="molecule type" value="Genomic_DNA"/>
</dbReference>
<dbReference type="EC" id="2.3.1.47" evidence="5"/>
<keyword evidence="13" id="KW-1133">Transmembrane helix</keyword>
<evidence type="ECO:0000256" key="4">
    <source>
        <dbReference type="ARBA" id="ARBA00011738"/>
    </source>
</evidence>
<name>A0AAJ2LNE9_9HYPH</name>
<evidence type="ECO:0000256" key="12">
    <source>
        <dbReference type="RuleBase" id="RU003693"/>
    </source>
</evidence>
<dbReference type="AlphaFoldDB" id="A0AAJ2LNE9"/>
<evidence type="ECO:0000256" key="7">
    <source>
        <dbReference type="ARBA" id="ARBA00022756"/>
    </source>
</evidence>
<dbReference type="PANTHER" id="PTHR13693">
    <property type="entry name" value="CLASS II AMINOTRANSFERASE/8-AMINO-7-OXONONANOATE SYNTHASE"/>
    <property type="match status" value="1"/>
</dbReference>
<proteinExistence type="inferred from homology"/>
<accession>A0AAJ2LNE9</accession>
<keyword evidence="7" id="KW-0093">Biotin biosynthesis</keyword>
<comment type="similarity">
    <text evidence="3">Belongs to the class-II pyridoxal-phosphate-dependent aminotransferase family. BioF subfamily.</text>
</comment>
<evidence type="ECO:0000256" key="1">
    <source>
        <dbReference type="ARBA" id="ARBA00001933"/>
    </source>
</evidence>
<dbReference type="GO" id="GO:0008710">
    <property type="term" value="F:8-amino-7-oxononanoate synthase activity"/>
    <property type="evidence" value="ECO:0007669"/>
    <property type="project" value="UniProtKB-EC"/>
</dbReference>
<organism evidence="15 16">
    <name type="scientific">Rhizobium hidalgonense</name>
    <dbReference type="NCBI Taxonomy" id="1538159"/>
    <lineage>
        <taxon>Bacteria</taxon>
        <taxon>Pseudomonadati</taxon>
        <taxon>Pseudomonadota</taxon>
        <taxon>Alphaproteobacteria</taxon>
        <taxon>Hyphomicrobiales</taxon>
        <taxon>Rhizobiaceae</taxon>
        <taxon>Rhizobium/Agrobacterium group</taxon>
        <taxon>Rhizobium</taxon>
    </lineage>
</organism>
<evidence type="ECO:0000313" key="16">
    <source>
        <dbReference type="Proteomes" id="UP001268610"/>
    </source>
</evidence>
<feature type="non-terminal residue" evidence="15">
    <location>
        <position position="1"/>
    </location>
</feature>
<dbReference type="InterPro" id="IPR015422">
    <property type="entry name" value="PyrdxlP-dep_Trfase_small"/>
</dbReference>
<dbReference type="RefSeq" id="WP_310866617.1">
    <property type="nucleotide sequence ID" value="NZ_JAVLSF010000978.1"/>
</dbReference>
<comment type="subunit">
    <text evidence="4">Homodimer.</text>
</comment>
<dbReference type="PROSITE" id="PS00599">
    <property type="entry name" value="AA_TRANSFER_CLASS_2"/>
    <property type="match status" value="1"/>
</dbReference>
<comment type="caution">
    <text evidence="15">The sequence shown here is derived from an EMBL/GenBank/DDBJ whole genome shotgun (WGS) entry which is preliminary data.</text>
</comment>
<keyword evidence="13" id="KW-0812">Transmembrane</keyword>
<dbReference type="InterPro" id="IPR015421">
    <property type="entry name" value="PyrdxlP-dep_Trfase_major"/>
</dbReference>
<evidence type="ECO:0000256" key="3">
    <source>
        <dbReference type="ARBA" id="ARBA00010008"/>
    </source>
</evidence>
<dbReference type="GO" id="GO:0008483">
    <property type="term" value="F:transaminase activity"/>
    <property type="evidence" value="ECO:0007669"/>
    <property type="project" value="UniProtKB-KW"/>
</dbReference>